<organism evidence="2 3">
    <name type="scientific">Apiospora phragmitis</name>
    <dbReference type="NCBI Taxonomy" id="2905665"/>
    <lineage>
        <taxon>Eukaryota</taxon>
        <taxon>Fungi</taxon>
        <taxon>Dikarya</taxon>
        <taxon>Ascomycota</taxon>
        <taxon>Pezizomycotina</taxon>
        <taxon>Sordariomycetes</taxon>
        <taxon>Xylariomycetidae</taxon>
        <taxon>Amphisphaeriales</taxon>
        <taxon>Apiosporaceae</taxon>
        <taxon>Apiospora</taxon>
    </lineage>
</organism>
<dbReference type="GeneID" id="92088916"/>
<evidence type="ECO:0000256" key="1">
    <source>
        <dbReference type="SAM" id="MobiDB-lite"/>
    </source>
</evidence>
<dbReference type="Proteomes" id="UP001480595">
    <property type="component" value="Unassembled WGS sequence"/>
</dbReference>
<gene>
    <name evidence="2" type="ORF">PG994_004444</name>
</gene>
<accession>A0ABR1VQL5</accession>
<feature type="compositionally biased region" description="Acidic residues" evidence="1">
    <location>
        <begin position="675"/>
        <end position="685"/>
    </location>
</feature>
<reference evidence="2 3" key="1">
    <citation type="submission" date="2023-01" db="EMBL/GenBank/DDBJ databases">
        <title>Analysis of 21 Apiospora genomes using comparative genomics revels a genus with tremendous synthesis potential of carbohydrate active enzymes and secondary metabolites.</title>
        <authorList>
            <person name="Sorensen T."/>
        </authorList>
    </citation>
    <scope>NUCLEOTIDE SEQUENCE [LARGE SCALE GENOMIC DNA]</scope>
    <source>
        <strain evidence="2 3">CBS 135458</strain>
    </source>
</reference>
<feature type="region of interest" description="Disordered" evidence="1">
    <location>
        <begin position="409"/>
        <end position="497"/>
    </location>
</feature>
<dbReference type="EMBL" id="JAQQWL010000005">
    <property type="protein sequence ID" value="KAK8073545.1"/>
    <property type="molecule type" value="Genomic_DNA"/>
</dbReference>
<protein>
    <submittedName>
        <fullName evidence="2">Uncharacterized protein</fullName>
    </submittedName>
</protein>
<feature type="compositionally biased region" description="Polar residues" evidence="1">
    <location>
        <begin position="630"/>
        <end position="640"/>
    </location>
</feature>
<feature type="compositionally biased region" description="Basic and acidic residues" evidence="1">
    <location>
        <begin position="688"/>
        <end position="697"/>
    </location>
</feature>
<comment type="caution">
    <text evidence="2">The sequence shown here is derived from an EMBL/GenBank/DDBJ whole genome shotgun (WGS) entry which is preliminary data.</text>
</comment>
<feature type="compositionally biased region" description="Acidic residues" evidence="1">
    <location>
        <begin position="431"/>
        <end position="450"/>
    </location>
</feature>
<proteinExistence type="predicted"/>
<name>A0ABR1VQL5_9PEZI</name>
<feature type="compositionally biased region" description="Pro residues" evidence="1">
    <location>
        <begin position="646"/>
        <end position="658"/>
    </location>
</feature>
<evidence type="ECO:0000313" key="2">
    <source>
        <dbReference type="EMBL" id="KAK8073545.1"/>
    </source>
</evidence>
<feature type="compositionally biased region" description="Acidic residues" evidence="1">
    <location>
        <begin position="409"/>
        <end position="418"/>
    </location>
</feature>
<keyword evidence="3" id="KW-1185">Reference proteome</keyword>
<feature type="region of interest" description="Disordered" evidence="1">
    <location>
        <begin position="323"/>
        <end position="389"/>
    </location>
</feature>
<sequence>MSVNILRSSVLEDGTLPFPTRGPKSIQIPVEEEKTYAANALKGLNLLQTRYDAAIDSKSLTSALEYLYDHLPAKVSNLMTWQSPDDFDIFPYGIDHADTVGYERYLKQFGSQFESSYESIRKREYYIQQVDTKDDHYVTVILHLRKDDPKKKNAPFTAVDYSVFIDPDTGFAADARLKKVRARIAAFLRPGLANIDDFAAHEGELWVPPSRDEDAFFSSGLRAFVLFEQFTRRLVDLYCEGKTYDADALWRPTCAWTNLEKARDDMIGAASRQVRRYMGFTPRVTLSLLKGPKNGKEEPHAPVRHRLFTPPEIGLIGTFRFDDESASSSSRTDQDLVTAHSDSEKEYTASVSSDEEDVDSGNPPPPVRKGLLKRGLPRIGSDDSDDKEDLQQNVDDAFIQLIGGDDADEMADEEEEVEQPTKPTPSTDVLPTDDVELADVGSDDDEEAEGAEVTMQDENTAAADHESDDEQQQQQAAAEQNGNDGTPLFYGPKWPEEVPLPTSAVRYLADRLDLQKPEPDVFIIDVDEDEPLPTVEGNTVGNDYFDIEVESPAAIREQLPTPAEDIKIIFTDHQGRVNTAESQAPPEMYDSSPPLSPNEVEEGEKENAFSRSDAPSPAPQPQPEAPMESLSTLPSQQSLNVEGPATPSPSPQSRPSSPPVEVEKSAKRKFSLVSDYDDDDDDTAPEEPPAKRQHNEEPVPDATTAGEYGPELPPIGAPAWGWPAVNTTGSHIPGLTLAQESTTPAETSTLPETQATEDGGDGQVGDTDQSTSGVPAYIA</sequence>
<feature type="region of interest" description="Disordered" evidence="1">
    <location>
        <begin position="288"/>
        <end position="307"/>
    </location>
</feature>
<feature type="compositionally biased region" description="Polar residues" evidence="1">
    <location>
        <begin position="738"/>
        <end position="756"/>
    </location>
</feature>
<evidence type="ECO:0000313" key="3">
    <source>
        <dbReference type="Proteomes" id="UP001480595"/>
    </source>
</evidence>
<dbReference type="RefSeq" id="XP_066718020.1">
    <property type="nucleotide sequence ID" value="XM_066855853.1"/>
</dbReference>
<feature type="region of interest" description="Disordered" evidence="1">
    <location>
        <begin position="567"/>
        <end position="779"/>
    </location>
</feature>